<evidence type="ECO:0000259" key="5">
    <source>
        <dbReference type="Pfam" id="PF01555"/>
    </source>
</evidence>
<reference evidence="6" key="1">
    <citation type="submission" date="2020-02" db="EMBL/GenBank/DDBJ databases">
        <authorList>
            <person name="Meier V. D."/>
        </authorList>
    </citation>
    <scope>NUCLEOTIDE SEQUENCE</scope>
    <source>
        <strain evidence="6">AVDCRST_MAG27</strain>
    </source>
</reference>
<comment type="similarity">
    <text evidence="4">Belongs to the N(4)/N(6)-methyltransferase family.</text>
</comment>
<dbReference type="InterPro" id="IPR029063">
    <property type="entry name" value="SAM-dependent_MTases_sf"/>
</dbReference>
<dbReference type="PRINTS" id="PR00508">
    <property type="entry name" value="S21N4MTFRASE"/>
</dbReference>
<dbReference type="AlphaFoldDB" id="A0A6J4IC87"/>
<evidence type="ECO:0000256" key="4">
    <source>
        <dbReference type="RuleBase" id="RU362026"/>
    </source>
</evidence>
<dbReference type="EC" id="2.1.1.-" evidence="4"/>
<dbReference type="Pfam" id="PF01555">
    <property type="entry name" value="N6_N4_Mtase"/>
    <property type="match status" value="1"/>
</dbReference>
<evidence type="ECO:0000256" key="1">
    <source>
        <dbReference type="ARBA" id="ARBA00022603"/>
    </source>
</evidence>
<dbReference type="InterPro" id="IPR001091">
    <property type="entry name" value="RM_Methyltransferase"/>
</dbReference>
<dbReference type="SUPFAM" id="SSF53335">
    <property type="entry name" value="S-adenosyl-L-methionine-dependent methyltransferases"/>
    <property type="match status" value="1"/>
</dbReference>
<comment type="catalytic activity">
    <reaction evidence="3">
        <text>a 2'-deoxyadenosine in DNA + S-adenosyl-L-methionine = an N(6)-methyl-2'-deoxyadenosine in DNA + S-adenosyl-L-homocysteine + H(+)</text>
        <dbReference type="Rhea" id="RHEA:15197"/>
        <dbReference type="Rhea" id="RHEA-COMP:12418"/>
        <dbReference type="Rhea" id="RHEA-COMP:12419"/>
        <dbReference type="ChEBI" id="CHEBI:15378"/>
        <dbReference type="ChEBI" id="CHEBI:57856"/>
        <dbReference type="ChEBI" id="CHEBI:59789"/>
        <dbReference type="ChEBI" id="CHEBI:90615"/>
        <dbReference type="ChEBI" id="CHEBI:90616"/>
        <dbReference type="EC" id="2.1.1.72"/>
    </reaction>
</comment>
<keyword evidence="2" id="KW-0808">Transferase</keyword>
<name>A0A6J4IC87_9PROT</name>
<sequence>MPEVPANPVSRLGDLWQLGRHRLLCGDSTDPPYGVDYNPAWRNAALEGSKTQRTGKVLNDHRADWREAWALFPGEVAYVWHGALHATSVAESLAACGFEIRAQIVWAKERLVMGRGHYHWQHEPCWYAVRGTAHWSGDRKQTTLWQIASRGQDVETTHGTQKPVECMARPIRNNSSPGQAMYEPFCGSGTAVIAAEMEGRACHAIELSPAYVDVAVTRWQAFTGQQAVLERDGRSFGDTASERAEEAVHAGAV</sequence>
<dbReference type="GO" id="GO:0008170">
    <property type="term" value="F:N-methyltransferase activity"/>
    <property type="evidence" value="ECO:0007669"/>
    <property type="project" value="InterPro"/>
</dbReference>
<dbReference type="EMBL" id="CADCTD010000076">
    <property type="protein sequence ID" value="CAA9247912.1"/>
    <property type="molecule type" value="Genomic_DNA"/>
</dbReference>
<proteinExistence type="inferred from homology"/>
<evidence type="ECO:0000313" key="6">
    <source>
        <dbReference type="EMBL" id="CAA9247912.1"/>
    </source>
</evidence>
<dbReference type="GO" id="GO:0032259">
    <property type="term" value="P:methylation"/>
    <property type="evidence" value="ECO:0007669"/>
    <property type="project" value="UniProtKB-KW"/>
</dbReference>
<evidence type="ECO:0000256" key="2">
    <source>
        <dbReference type="ARBA" id="ARBA00022679"/>
    </source>
</evidence>
<dbReference type="GO" id="GO:0009007">
    <property type="term" value="F:site-specific DNA-methyltransferase (adenine-specific) activity"/>
    <property type="evidence" value="ECO:0007669"/>
    <property type="project" value="UniProtKB-EC"/>
</dbReference>
<accession>A0A6J4IC87</accession>
<dbReference type="InterPro" id="IPR002941">
    <property type="entry name" value="DNA_methylase_N4/N6"/>
</dbReference>
<dbReference type="GO" id="GO:0003677">
    <property type="term" value="F:DNA binding"/>
    <property type="evidence" value="ECO:0007669"/>
    <property type="project" value="InterPro"/>
</dbReference>
<gene>
    <name evidence="6" type="ORF">AVDCRST_MAG27-1871</name>
</gene>
<dbReference type="Gene3D" id="3.40.50.150">
    <property type="entry name" value="Vaccinia Virus protein VP39"/>
    <property type="match status" value="1"/>
</dbReference>
<protein>
    <recommendedName>
        <fullName evidence="4">Methyltransferase</fullName>
        <ecNumber evidence="4">2.1.1.-</ecNumber>
    </recommendedName>
</protein>
<feature type="domain" description="DNA methylase N-4/N-6" evidence="5">
    <location>
        <begin position="29"/>
        <end position="215"/>
    </location>
</feature>
<organism evidence="6">
    <name type="scientific">uncultured Craurococcus sp</name>
    <dbReference type="NCBI Taxonomy" id="1135998"/>
    <lineage>
        <taxon>Bacteria</taxon>
        <taxon>Pseudomonadati</taxon>
        <taxon>Pseudomonadota</taxon>
        <taxon>Alphaproteobacteria</taxon>
        <taxon>Acetobacterales</taxon>
        <taxon>Acetobacteraceae</taxon>
        <taxon>Craurococcus</taxon>
        <taxon>environmental samples</taxon>
    </lineage>
</organism>
<keyword evidence="1 6" id="KW-0489">Methyltransferase</keyword>
<evidence type="ECO:0000256" key="3">
    <source>
        <dbReference type="ARBA" id="ARBA00047942"/>
    </source>
</evidence>